<dbReference type="Pfam" id="PF01713">
    <property type="entry name" value="Smr"/>
    <property type="match status" value="1"/>
</dbReference>
<comment type="caution">
    <text evidence="2">The sequence shown here is derived from an EMBL/GenBank/DDBJ whole genome shotgun (WGS) entry which is preliminary data.</text>
</comment>
<dbReference type="GO" id="GO:0004519">
    <property type="term" value="F:endonuclease activity"/>
    <property type="evidence" value="ECO:0007669"/>
    <property type="project" value="UniProtKB-KW"/>
</dbReference>
<accession>A0A645HF14</accession>
<dbReference type="EC" id="3.1.-.-" evidence="2"/>
<dbReference type="SUPFAM" id="SSF160443">
    <property type="entry name" value="SMR domain-like"/>
    <property type="match status" value="1"/>
</dbReference>
<sequence>MLTVDRYIDNCLLSGLTEISIIHGKGTGALRAGIQNFLRRDKRIKSFRMGAYGEGDAGVTVVTFKK</sequence>
<keyword evidence="2" id="KW-0255">Endonuclease</keyword>
<evidence type="ECO:0000313" key="2">
    <source>
        <dbReference type="EMBL" id="MPN37628.1"/>
    </source>
</evidence>
<dbReference type="InterPro" id="IPR002625">
    <property type="entry name" value="Smr_dom"/>
</dbReference>
<keyword evidence="2" id="KW-0378">Hydrolase</keyword>
<dbReference type="AlphaFoldDB" id="A0A645HF14"/>
<feature type="domain" description="Smr" evidence="1">
    <location>
        <begin position="1"/>
        <end position="65"/>
    </location>
</feature>
<dbReference type="PROSITE" id="PS50828">
    <property type="entry name" value="SMR"/>
    <property type="match status" value="1"/>
</dbReference>
<evidence type="ECO:0000259" key="1">
    <source>
        <dbReference type="PROSITE" id="PS50828"/>
    </source>
</evidence>
<dbReference type="EMBL" id="VSSQ01092389">
    <property type="protein sequence ID" value="MPN37628.1"/>
    <property type="molecule type" value="Genomic_DNA"/>
</dbReference>
<reference evidence="2" key="1">
    <citation type="submission" date="2019-08" db="EMBL/GenBank/DDBJ databases">
        <authorList>
            <person name="Kucharzyk K."/>
            <person name="Murdoch R.W."/>
            <person name="Higgins S."/>
            <person name="Loffler F."/>
        </authorList>
    </citation>
    <scope>NUCLEOTIDE SEQUENCE</scope>
</reference>
<dbReference type="InterPro" id="IPR036063">
    <property type="entry name" value="Smr_dom_sf"/>
</dbReference>
<proteinExistence type="predicted"/>
<name>A0A645HF14_9ZZZZ</name>
<dbReference type="Gene3D" id="3.30.1370.110">
    <property type="match status" value="1"/>
</dbReference>
<organism evidence="2">
    <name type="scientific">bioreactor metagenome</name>
    <dbReference type="NCBI Taxonomy" id="1076179"/>
    <lineage>
        <taxon>unclassified sequences</taxon>
        <taxon>metagenomes</taxon>
        <taxon>ecological metagenomes</taxon>
    </lineage>
</organism>
<dbReference type="GO" id="GO:0016787">
    <property type="term" value="F:hydrolase activity"/>
    <property type="evidence" value="ECO:0007669"/>
    <property type="project" value="UniProtKB-KW"/>
</dbReference>
<gene>
    <name evidence="2" type="primary">mutS2_64</name>
    <name evidence="2" type="ORF">SDC9_185148</name>
</gene>
<protein>
    <submittedName>
        <fullName evidence="2">Endonuclease MutS2</fullName>
        <ecNumber evidence="2">3.1.-.-</ecNumber>
    </submittedName>
</protein>
<dbReference type="SMART" id="SM00463">
    <property type="entry name" value="SMR"/>
    <property type="match status" value="1"/>
</dbReference>
<keyword evidence="2" id="KW-0540">Nuclease</keyword>